<dbReference type="AlphaFoldDB" id="A0A3M0KKI5"/>
<dbReference type="EMBL" id="QRBI01000105">
    <property type="protein sequence ID" value="RMC13762.1"/>
    <property type="molecule type" value="Genomic_DNA"/>
</dbReference>
<reference evidence="2 3" key="1">
    <citation type="submission" date="2018-07" db="EMBL/GenBank/DDBJ databases">
        <title>A high quality draft genome assembly of the barn swallow (H. rustica rustica).</title>
        <authorList>
            <person name="Formenti G."/>
            <person name="Chiara M."/>
            <person name="Poveda L."/>
            <person name="Francoijs K.-J."/>
            <person name="Bonisoli-Alquati A."/>
            <person name="Canova L."/>
            <person name="Gianfranceschi L."/>
            <person name="Horner D.S."/>
            <person name="Saino N."/>
        </authorList>
    </citation>
    <scope>NUCLEOTIDE SEQUENCE [LARGE SCALE GENOMIC DNA]</scope>
    <source>
        <strain evidence="2">Chelidonia</strain>
        <tissue evidence="2">Blood</tissue>
    </source>
</reference>
<accession>A0A3M0KKI5</accession>
<proteinExistence type="predicted"/>
<protein>
    <submittedName>
        <fullName evidence="2">Uncharacterized protein</fullName>
    </submittedName>
</protein>
<feature type="region of interest" description="Disordered" evidence="1">
    <location>
        <begin position="30"/>
        <end position="76"/>
    </location>
</feature>
<evidence type="ECO:0000313" key="2">
    <source>
        <dbReference type="EMBL" id="RMC13762.1"/>
    </source>
</evidence>
<name>A0A3M0KKI5_HIRRU</name>
<organism evidence="2 3">
    <name type="scientific">Hirundo rustica rustica</name>
    <dbReference type="NCBI Taxonomy" id="333673"/>
    <lineage>
        <taxon>Eukaryota</taxon>
        <taxon>Metazoa</taxon>
        <taxon>Chordata</taxon>
        <taxon>Craniata</taxon>
        <taxon>Vertebrata</taxon>
        <taxon>Euteleostomi</taxon>
        <taxon>Archelosauria</taxon>
        <taxon>Archosauria</taxon>
        <taxon>Dinosauria</taxon>
        <taxon>Saurischia</taxon>
        <taxon>Theropoda</taxon>
        <taxon>Coelurosauria</taxon>
        <taxon>Aves</taxon>
        <taxon>Neognathae</taxon>
        <taxon>Neoaves</taxon>
        <taxon>Telluraves</taxon>
        <taxon>Australaves</taxon>
        <taxon>Passeriformes</taxon>
        <taxon>Sylvioidea</taxon>
        <taxon>Hirundinidae</taxon>
        <taxon>Hirundo</taxon>
    </lineage>
</organism>
<feature type="compositionally biased region" description="Basic and acidic residues" evidence="1">
    <location>
        <begin position="30"/>
        <end position="44"/>
    </location>
</feature>
<gene>
    <name evidence="2" type="ORF">DUI87_08844</name>
</gene>
<dbReference type="Proteomes" id="UP000269221">
    <property type="component" value="Unassembled WGS sequence"/>
</dbReference>
<comment type="caution">
    <text evidence="2">The sequence shown here is derived from an EMBL/GenBank/DDBJ whole genome shotgun (WGS) entry which is preliminary data.</text>
</comment>
<evidence type="ECO:0000256" key="1">
    <source>
        <dbReference type="SAM" id="MobiDB-lite"/>
    </source>
</evidence>
<evidence type="ECO:0000313" key="3">
    <source>
        <dbReference type="Proteomes" id="UP000269221"/>
    </source>
</evidence>
<sequence>MVNWTHTMYRSWVELRTIYWEQQLDEKMYNNNTDDRRSEKEANDSHGNSLTTAMPDPFPLPHYPDLDKSPSPHPWKMKRAGVVQSLGPSRASSWLLQKLTMCRPEPEQRNRQQYMLFLRNRDAS</sequence>
<keyword evidence="3" id="KW-1185">Reference proteome</keyword>